<protein>
    <submittedName>
        <fullName evidence="1">Uncharacterized protein</fullName>
    </submittedName>
</protein>
<sequence length="291" mass="33103">MSYIVDDIRVLLRIEVDLHCRAAAAALWFYDYLLTLDDEIQFVWRTRGWNLVQLLFLITRYLPIISMMCYMTEPFPSDLALGKCYLLFQMGEVTTFIVMAGTEALLLLRARALWNESRMLSLILTTVFVVVTAVISVCAALLFVPGVRDLCTFRTTDNAEKTRSRWFREPFWAIAAFELTVICTTLFHGYQLRTWSGRRSAGGLMRVLSEGNLLYACILFAISMVNAAFYFYSPSDSLSGLLSTFGFQCVFHGMMGSRITFELRRAGQCKGFDTMISDIQHEIPATTTESC</sequence>
<evidence type="ECO:0000313" key="1">
    <source>
        <dbReference type="EMBL" id="KAH7915176.1"/>
    </source>
</evidence>
<proteinExistence type="predicted"/>
<name>A0ACB8APB0_9AGAM</name>
<keyword evidence="2" id="KW-1185">Reference proteome</keyword>
<reference evidence="1" key="1">
    <citation type="journal article" date="2021" name="New Phytol.">
        <title>Evolutionary innovations through gain and loss of genes in the ectomycorrhizal Boletales.</title>
        <authorList>
            <person name="Wu G."/>
            <person name="Miyauchi S."/>
            <person name="Morin E."/>
            <person name="Kuo A."/>
            <person name="Drula E."/>
            <person name="Varga T."/>
            <person name="Kohler A."/>
            <person name="Feng B."/>
            <person name="Cao Y."/>
            <person name="Lipzen A."/>
            <person name="Daum C."/>
            <person name="Hundley H."/>
            <person name="Pangilinan J."/>
            <person name="Johnson J."/>
            <person name="Barry K."/>
            <person name="LaButti K."/>
            <person name="Ng V."/>
            <person name="Ahrendt S."/>
            <person name="Min B."/>
            <person name="Choi I.G."/>
            <person name="Park H."/>
            <person name="Plett J.M."/>
            <person name="Magnuson J."/>
            <person name="Spatafora J.W."/>
            <person name="Nagy L.G."/>
            <person name="Henrissat B."/>
            <person name="Grigoriev I.V."/>
            <person name="Yang Z.L."/>
            <person name="Xu J."/>
            <person name="Martin F.M."/>
        </authorList>
    </citation>
    <scope>NUCLEOTIDE SEQUENCE</scope>
    <source>
        <strain evidence="1">ATCC 28755</strain>
    </source>
</reference>
<organism evidence="1 2">
    <name type="scientific">Hygrophoropsis aurantiaca</name>
    <dbReference type="NCBI Taxonomy" id="72124"/>
    <lineage>
        <taxon>Eukaryota</taxon>
        <taxon>Fungi</taxon>
        <taxon>Dikarya</taxon>
        <taxon>Basidiomycota</taxon>
        <taxon>Agaricomycotina</taxon>
        <taxon>Agaricomycetes</taxon>
        <taxon>Agaricomycetidae</taxon>
        <taxon>Boletales</taxon>
        <taxon>Coniophorineae</taxon>
        <taxon>Hygrophoropsidaceae</taxon>
        <taxon>Hygrophoropsis</taxon>
    </lineage>
</organism>
<dbReference type="Proteomes" id="UP000790377">
    <property type="component" value="Unassembled WGS sequence"/>
</dbReference>
<evidence type="ECO:0000313" key="2">
    <source>
        <dbReference type="Proteomes" id="UP000790377"/>
    </source>
</evidence>
<dbReference type="EMBL" id="MU267603">
    <property type="protein sequence ID" value="KAH7915176.1"/>
    <property type="molecule type" value="Genomic_DNA"/>
</dbReference>
<accession>A0ACB8APB0</accession>
<comment type="caution">
    <text evidence="1">The sequence shown here is derived from an EMBL/GenBank/DDBJ whole genome shotgun (WGS) entry which is preliminary data.</text>
</comment>
<gene>
    <name evidence="1" type="ORF">BJ138DRAFT_172582</name>
</gene>